<feature type="disulfide bond" evidence="7">
    <location>
        <begin position="154"/>
        <end position="163"/>
    </location>
</feature>
<feature type="transmembrane region" description="Helical" evidence="9">
    <location>
        <begin position="527"/>
        <end position="552"/>
    </location>
</feature>
<protein>
    <recommendedName>
        <fullName evidence="8">Transporter</fullName>
    </recommendedName>
</protein>
<evidence type="ECO:0000256" key="2">
    <source>
        <dbReference type="ARBA" id="ARBA00022448"/>
    </source>
</evidence>
<feature type="binding site" evidence="6">
    <location>
        <position position="389"/>
    </location>
    <ligand>
        <name>Na(+)</name>
        <dbReference type="ChEBI" id="CHEBI:29101"/>
        <label>1</label>
    </ligand>
</feature>
<evidence type="ECO:0000313" key="10">
    <source>
        <dbReference type="Ensembl" id="ENSHCOP00000026692.1"/>
    </source>
</evidence>
<name>A0A3Q2Z4W5_HIPCM</name>
<dbReference type="Ensembl" id="ENSHCOT00000022109.1">
    <property type="protein sequence ID" value="ENSHCOP00000026692.1"/>
    <property type="gene ID" value="ENSHCOG00000017881.1"/>
</dbReference>
<keyword evidence="4 9" id="KW-1133">Transmembrane helix</keyword>
<proteinExistence type="inferred from homology"/>
<evidence type="ECO:0000256" key="3">
    <source>
        <dbReference type="ARBA" id="ARBA00022692"/>
    </source>
</evidence>
<feature type="binding site" evidence="6">
    <location>
        <position position="288"/>
    </location>
    <ligand>
        <name>Na(+)</name>
        <dbReference type="ChEBI" id="CHEBI:29101"/>
        <label>1</label>
    </ligand>
</feature>
<feature type="transmembrane region" description="Helical" evidence="9">
    <location>
        <begin position="417"/>
        <end position="442"/>
    </location>
</feature>
<keyword evidence="8" id="KW-0769">Symport</keyword>
<reference evidence="10" key="1">
    <citation type="submission" date="2025-08" db="UniProtKB">
        <authorList>
            <consortium name="Ensembl"/>
        </authorList>
    </citation>
    <scope>IDENTIFICATION</scope>
</reference>
<keyword evidence="6" id="KW-0915">Sodium</keyword>
<feature type="binding site" evidence="6">
    <location>
        <position position="320"/>
    </location>
    <ligand>
        <name>Na(+)</name>
        <dbReference type="ChEBI" id="CHEBI:29101"/>
        <label>2</label>
    </ligand>
</feature>
<feature type="transmembrane region" description="Helical" evidence="9">
    <location>
        <begin position="120"/>
        <end position="142"/>
    </location>
</feature>
<comment type="subcellular location">
    <subcellularLocation>
        <location evidence="1">Membrane</location>
        <topology evidence="1">Multi-pass membrane protein</topology>
    </subcellularLocation>
</comment>
<dbReference type="AlphaFoldDB" id="A0A3Q2Z4W5"/>
<keyword evidence="11" id="KW-1185">Reference proteome</keyword>
<dbReference type="PROSITE" id="PS00610">
    <property type="entry name" value="NA_NEUROTRAN_SYMP_1"/>
    <property type="match status" value="1"/>
</dbReference>
<comment type="similarity">
    <text evidence="8">Belongs to the sodium:neurotransmitter symporter (SNF) (TC 2.A.22) family.</text>
</comment>
<organism evidence="10 11">
    <name type="scientific">Hippocampus comes</name>
    <name type="common">Tiger tail seahorse</name>
    <dbReference type="NCBI Taxonomy" id="109280"/>
    <lineage>
        <taxon>Eukaryota</taxon>
        <taxon>Metazoa</taxon>
        <taxon>Chordata</taxon>
        <taxon>Craniata</taxon>
        <taxon>Vertebrata</taxon>
        <taxon>Euteleostomi</taxon>
        <taxon>Actinopterygii</taxon>
        <taxon>Neopterygii</taxon>
        <taxon>Teleostei</taxon>
        <taxon>Neoteleostei</taxon>
        <taxon>Acanthomorphata</taxon>
        <taxon>Syngnathiaria</taxon>
        <taxon>Syngnathiformes</taxon>
        <taxon>Syngnathoidei</taxon>
        <taxon>Syngnathidae</taxon>
        <taxon>Hippocampus</taxon>
    </lineage>
</organism>
<feature type="binding site" evidence="6">
    <location>
        <position position="47"/>
    </location>
    <ligand>
        <name>Na(+)</name>
        <dbReference type="ChEBI" id="CHEBI:29101"/>
        <label>1</label>
    </ligand>
</feature>
<evidence type="ECO:0000256" key="8">
    <source>
        <dbReference type="RuleBase" id="RU003732"/>
    </source>
</evidence>
<evidence type="ECO:0000256" key="6">
    <source>
        <dbReference type="PIRSR" id="PIRSR600175-1"/>
    </source>
</evidence>
<dbReference type="InterPro" id="IPR037272">
    <property type="entry name" value="SNS_sf"/>
</dbReference>
<keyword evidence="5 9" id="KW-0472">Membrane</keyword>
<dbReference type="PROSITE" id="PS50267">
    <property type="entry name" value="NA_NEUROTRAN_SYMP_3"/>
    <property type="match status" value="1"/>
</dbReference>
<feature type="transmembrane region" description="Helical" evidence="9">
    <location>
        <begin position="32"/>
        <end position="49"/>
    </location>
</feature>
<dbReference type="GO" id="GO:0005886">
    <property type="term" value="C:plasma membrane"/>
    <property type="evidence" value="ECO:0007669"/>
    <property type="project" value="TreeGrafter"/>
</dbReference>
<evidence type="ECO:0000256" key="5">
    <source>
        <dbReference type="ARBA" id="ARBA00023136"/>
    </source>
</evidence>
<dbReference type="GeneTree" id="ENSGT00940000166826"/>
<dbReference type="PROSITE" id="PS00754">
    <property type="entry name" value="NA_NEUROTRAN_SYMP_2"/>
    <property type="match status" value="1"/>
</dbReference>
<evidence type="ECO:0000256" key="9">
    <source>
        <dbReference type="SAM" id="Phobius"/>
    </source>
</evidence>
<dbReference type="Pfam" id="PF00209">
    <property type="entry name" value="SNF"/>
    <property type="match status" value="1"/>
</dbReference>
<dbReference type="GO" id="GO:0046872">
    <property type="term" value="F:metal ion binding"/>
    <property type="evidence" value="ECO:0007669"/>
    <property type="project" value="UniProtKB-KW"/>
</dbReference>
<dbReference type="GO" id="GO:0042995">
    <property type="term" value="C:cell projection"/>
    <property type="evidence" value="ECO:0007669"/>
    <property type="project" value="TreeGrafter"/>
</dbReference>
<dbReference type="PRINTS" id="PR00176">
    <property type="entry name" value="NANEUSMPORT"/>
</dbReference>
<keyword evidence="3 8" id="KW-0812">Transmembrane</keyword>
<keyword evidence="6" id="KW-0479">Metal-binding</keyword>
<evidence type="ECO:0000256" key="1">
    <source>
        <dbReference type="ARBA" id="ARBA00004141"/>
    </source>
</evidence>
<feature type="transmembrane region" description="Helical" evidence="9">
    <location>
        <begin position="373"/>
        <end position="396"/>
    </location>
</feature>
<dbReference type="PANTHER" id="PTHR11616">
    <property type="entry name" value="SODIUM/CHLORIDE DEPENDENT TRANSPORTER"/>
    <property type="match status" value="1"/>
</dbReference>
<feature type="transmembrane region" description="Helical" evidence="9">
    <location>
        <begin position="454"/>
        <end position="472"/>
    </location>
</feature>
<accession>A0A3Q2Z4W5</accession>
<feature type="transmembrane region" description="Helical" evidence="9">
    <location>
        <begin position="277"/>
        <end position="302"/>
    </location>
</feature>
<feature type="transmembrane region" description="Helical" evidence="9">
    <location>
        <begin position="205"/>
        <end position="226"/>
    </location>
</feature>
<feature type="transmembrane region" description="Helical" evidence="9">
    <location>
        <begin position="314"/>
        <end position="339"/>
    </location>
</feature>
<sequence length="594" mass="67325">MEAKRLLHKHCDDFQFAKDQYSRQREQWSRKAEFILATAGGIIGLGNIWRFPYLCYKNGGGVFFIPYLLFFCTFGVPLFFLETSLGQYTRQGGIRCWRAICPLFEGQSIHQSISSFKGEILVLFYLAFYYVIILAWAFRYLFASFSSELPWASCLNSWNTDTCSEYRPNHTLQEFENGTSSVVEYWERRILGLSSGIEHVGNVRWELALCLLLAWLLCVLCIWNGVKTTGKVVYFTATFPYVMLLVLLVRGLTLPGAKEGIKFYLYPDVSRLSDPMVWLDASSQILFSHGITLGILTTLSSYNKSTNNCYRDCIYLCLLNGSTSLVAGFAVFSVLGFMAKEHGVDISMVAESGPGLAFIAYPRAVALMPFPQLWAICFFSMIISLGIDSAFVNVEALITNIVDTYPSIFENKRRRKLLLLAIGVANFLGGLLMVTEGGLYVFQLFDYYSCNGMTLLFFAILESVCIGWIYGADRLYDNVKDMIGYRPWPLMKYCWKYLAPVICTCTLVFALVRYTPLKFNNTYEYPWWGSAIGGFLSLSTPVTVLLRMLYAVSVTPGNLRQRLKILCTPAKELLPASRNALNQEEDFQTFLHAG</sequence>
<keyword evidence="2 8" id="KW-0813">Transport</keyword>
<keyword evidence="7" id="KW-1015">Disulfide bond</keyword>
<feature type="transmembrane region" description="Helical" evidence="9">
    <location>
        <begin position="61"/>
        <end position="81"/>
    </location>
</feature>
<feature type="transmembrane region" description="Helical" evidence="9">
    <location>
        <begin position="233"/>
        <end position="257"/>
    </location>
</feature>
<feature type="binding site" evidence="6">
    <location>
        <position position="40"/>
    </location>
    <ligand>
        <name>Na(+)</name>
        <dbReference type="ChEBI" id="CHEBI:29101"/>
        <label>1</label>
    </ligand>
</feature>
<reference evidence="10" key="2">
    <citation type="submission" date="2025-09" db="UniProtKB">
        <authorList>
            <consortium name="Ensembl"/>
        </authorList>
    </citation>
    <scope>IDENTIFICATION</scope>
</reference>
<dbReference type="GO" id="GO:0005332">
    <property type="term" value="F:gamma-aminobutyric acid:sodium:chloride symporter activity"/>
    <property type="evidence" value="ECO:0007669"/>
    <property type="project" value="TreeGrafter"/>
</dbReference>
<feature type="binding site" evidence="6">
    <location>
        <position position="385"/>
    </location>
    <ligand>
        <name>Na(+)</name>
        <dbReference type="ChEBI" id="CHEBI:29101"/>
        <label>1</label>
    </ligand>
</feature>
<dbReference type="PANTHER" id="PTHR11616:SF249">
    <property type="entry name" value="SOLUTE CARRIER FAMILY 6 MEMBER 22, TANDEM DUPLICATE 2 ISOFORM X2-RELATED"/>
    <property type="match status" value="1"/>
</dbReference>
<feature type="binding site" evidence="6">
    <location>
        <position position="388"/>
    </location>
    <ligand>
        <name>Na(+)</name>
        <dbReference type="ChEBI" id="CHEBI:29101"/>
        <label>1</label>
    </ligand>
</feature>
<dbReference type="OMA" id="NTKDMIG"/>
<dbReference type="Proteomes" id="UP000264820">
    <property type="component" value="Unplaced"/>
</dbReference>
<dbReference type="SUPFAM" id="SSF161070">
    <property type="entry name" value="SNF-like"/>
    <property type="match status" value="1"/>
</dbReference>
<evidence type="ECO:0000256" key="4">
    <source>
        <dbReference type="ARBA" id="ARBA00022989"/>
    </source>
</evidence>
<dbReference type="InterPro" id="IPR000175">
    <property type="entry name" value="Na/ntran_symport"/>
</dbReference>
<evidence type="ECO:0000256" key="7">
    <source>
        <dbReference type="PIRSR" id="PIRSR600175-2"/>
    </source>
</evidence>
<feature type="transmembrane region" description="Helical" evidence="9">
    <location>
        <begin position="493"/>
        <end position="515"/>
    </location>
</feature>
<evidence type="ECO:0000313" key="11">
    <source>
        <dbReference type="Proteomes" id="UP000264820"/>
    </source>
</evidence>
<dbReference type="CDD" id="cd11496">
    <property type="entry name" value="SLC6sbd-TauT-like"/>
    <property type="match status" value="1"/>
</dbReference>